<comment type="caution">
    <text evidence="4">The sequence shown here is derived from an EMBL/GenBank/DDBJ whole genome shotgun (WGS) entry which is preliminary data.</text>
</comment>
<feature type="transmembrane region" description="Helical" evidence="1">
    <location>
        <begin position="84"/>
        <end position="105"/>
    </location>
</feature>
<sequence>MNKEILRRYFNGQSSDWEKKQVQEYFEGEDMQMFDEYISDQEEKKRGDTSKPDPVYEETFYAELMERIAEKEIAPQDQKRHRPLFFKIAASILLFTGIASALYIINERRREIARQPEMETLSNNGTSLRRVQLFDGTAIWMNPGSLLKYDKKHFGDTTREVFLSGEAYFDIAPNVLKPFKVHAGGLTTRVLGTSFNVEAYQKEDKVRILLISGRIRVSSANRQNALSPGQMLEYNSSNNNISISSVDISGLREQFTSGKLVFENVPLRDVFNRLEDIFRINITLTDSSFLEGKTISGSWFRNNPEETVRRILFIHGLKLKKKGEKSYVITD</sequence>
<evidence type="ECO:0000256" key="1">
    <source>
        <dbReference type="SAM" id="Phobius"/>
    </source>
</evidence>
<dbReference type="InterPro" id="IPR012373">
    <property type="entry name" value="Ferrdict_sens_TM"/>
</dbReference>
<feature type="domain" description="Protein FecR C-terminal" evidence="3">
    <location>
        <begin position="259"/>
        <end position="327"/>
    </location>
</feature>
<feature type="domain" description="FecR protein" evidence="2">
    <location>
        <begin position="126"/>
        <end position="215"/>
    </location>
</feature>
<dbReference type="InterPro" id="IPR006860">
    <property type="entry name" value="FecR"/>
</dbReference>
<evidence type="ECO:0000259" key="3">
    <source>
        <dbReference type="Pfam" id="PF16344"/>
    </source>
</evidence>
<evidence type="ECO:0000313" key="4">
    <source>
        <dbReference type="EMBL" id="PWG79847.1"/>
    </source>
</evidence>
<gene>
    <name evidence="4" type="ORF">DDR33_15710</name>
</gene>
<dbReference type="RefSeq" id="WP_109416744.1">
    <property type="nucleotide sequence ID" value="NZ_QEAS01000012.1"/>
</dbReference>
<dbReference type="PANTHER" id="PTHR30273:SF2">
    <property type="entry name" value="PROTEIN FECR"/>
    <property type="match status" value="1"/>
</dbReference>
<dbReference type="OrthoDB" id="738872at2"/>
<evidence type="ECO:0000313" key="5">
    <source>
        <dbReference type="Proteomes" id="UP000245647"/>
    </source>
</evidence>
<organism evidence="4 5">
    <name type="scientific">Pararcticibacter amylolyticus</name>
    <dbReference type="NCBI Taxonomy" id="2173175"/>
    <lineage>
        <taxon>Bacteria</taxon>
        <taxon>Pseudomonadati</taxon>
        <taxon>Bacteroidota</taxon>
        <taxon>Sphingobacteriia</taxon>
        <taxon>Sphingobacteriales</taxon>
        <taxon>Sphingobacteriaceae</taxon>
        <taxon>Pararcticibacter</taxon>
    </lineage>
</organism>
<dbReference type="PIRSF" id="PIRSF018266">
    <property type="entry name" value="FecR"/>
    <property type="match status" value="1"/>
</dbReference>
<dbReference type="EMBL" id="QEAS01000012">
    <property type="protein sequence ID" value="PWG79847.1"/>
    <property type="molecule type" value="Genomic_DNA"/>
</dbReference>
<dbReference type="Pfam" id="PF04773">
    <property type="entry name" value="FecR"/>
    <property type="match status" value="1"/>
</dbReference>
<keyword evidence="1" id="KW-1133">Transmembrane helix</keyword>
<dbReference type="InterPro" id="IPR032508">
    <property type="entry name" value="FecR_C"/>
</dbReference>
<dbReference type="Proteomes" id="UP000245647">
    <property type="component" value="Unassembled WGS sequence"/>
</dbReference>
<dbReference type="AlphaFoldDB" id="A0A2U2PEM2"/>
<name>A0A2U2PEM2_9SPHI</name>
<keyword evidence="5" id="KW-1185">Reference proteome</keyword>
<dbReference type="Gene3D" id="2.60.120.1440">
    <property type="match status" value="1"/>
</dbReference>
<keyword evidence="1" id="KW-0812">Transmembrane</keyword>
<keyword evidence="1" id="KW-0472">Membrane</keyword>
<protein>
    <submittedName>
        <fullName evidence="4">Uncharacterized protein</fullName>
    </submittedName>
</protein>
<dbReference type="Gene3D" id="3.55.50.30">
    <property type="match status" value="1"/>
</dbReference>
<evidence type="ECO:0000259" key="2">
    <source>
        <dbReference type="Pfam" id="PF04773"/>
    </source>
</evidence>
<dbReference type="Pfam" id="PF16344">
    <property type="entry name" value="FecR_C"/>
    <property type="match status" value="1"/>
</dbReference>
<proteinExistence type="predicted"/>
<dbReference type="PANTHER" id="PTHR30273">
    <property type="entry name" value="PERIPLASMIC SIGNAL SENSOR AND SIGMA FACTOR ACTIVATOR FECR-RELATED"/>
    <property type="match status" value="1"/>
</dbReference>
<reference evidence="4 5" key="1">
    <citation type="submission" date="2018-04" db="EMBL/GenBank/DDBJ databases">
        <title>Pedobacter chongqingensis sp. nov., isolated from a rottenly hemp rope.</title>
        <authorList>
            <person name="Cai Y."/>
        </authorList>
    </citation>
    <scope>NUCLEOTIDE SEQUENCE [LARGE SCALE GENOMIC DNA]</scope>
    <source>
        <strain evidence="4 5">FJ4-8</strain>
    </source>
</reference>
<accession>A0A2U2PEM2</accession>
<dbReference type="GO" id="GO:0016989">
    <property type="term" value="F:sigma factor antagonist activity"/>
    <property type="evidence" value="ECO:0007669"/>
    <property type="project" value="TreeGrafter"/>
</dbReference>